<feature type="compositionally biased region" description="Low complexity" evidence="1">
    <location>
        <begin position="188"/>
        <end position="202"/>
    </location>
</feature>
<dbReference type="AlphaFoldDB" id="A0AAD7JJF5"/>
<evidence type="ECO:0000256" key="1">
    <source>
        <dbReference type="SAM" id="MobiDB-lite"/>
    </source>
</evidence>
<comment type="caution">
    <text evidence="2">The sequence shown here is derived from an EMBL/GenBank/DDBJ whole genome shotgun (WGS) entry which is preliminary data.</text>
</comment>
<proteinExistence type="predicted"/>
<dbReference type="Proteomes" id="UP001215598">
    <property type="component" value="Unassembled WGS sequence"/>
</dbReference>
<protein>
    <submittedName>
        <fullName evidence="2">Uncharacterized protein</fullName>
    </submittedName>
</protein>
<dbReference type="EMBL" id="JARKIB010000026">
    <property type="protein sequence ID" value="KAJ7765200.1"/>
    <property type="molecule type" value="Genomic_DNA"/>
</dbReference>
<accession>A0AAD7JJF5</accession>
<organism evidence="2 3">
    <name type="scientific">Mycena metata</name>
    <dbReference type="NCBI Taxonomy" id="1033252"/>
    <lineage>
        <taxon>Eukaryota</taxon>
        <taxon>Fungi</taxon>
        <taxon>Dikarya</taxon>
        <taxon>Basidiomycota</taxon>
        <taxon>Agaricomycotina</taxon>
        <taxon>Agaricomycetes</taxon>
        <taxon>Agaricomycetidae</taxon>
        <taxon>Agaricales</taxon>
        <taxon>Marasmiineae</taxon>
        <taxon>Mycenaceae</taxon>
        <taxon>Mycena</taxon>
    </lineage>
</organism>
<name>A0AAD7JJF5_9AGAR</name>
<evidence type="ECO:0000313" key="3">
    <source>
        <dbReference type="Proteomes" id="UP001215598"/>
    </source>
</evidence>
<feature type="region of interest" description="Disordered" evidence="1">
    <location>
        <begin position="133"/>
        <end position="230"/>
    </location>
</feature>
<sequence length="230" mass="25743">MHLPCSHRRANVHPRIRRLCPSPSPIPHEHPHLLPFDLQQRIRRASISYAPSQVPRPITAFKPIAALPRRHNKFMQYLLTAYIDRLRPCLPPHQAAPFALGTHTAAEQRLCAPSRSHRRANAHPYTVILRAASTTRARPQSSPPEARNQGSVSHPPRVNAPSRTYRAKPVACYQTKTSPNSHRPHLLPPSSSESDMMSTMSSLGPASDSSLTQTQFNPSQRSRVLLLSYP</sequence>
<evidence type="ECO:0000313" key="2">
    <source>
        <dbReference type="EMBL" id="KAJ7765200.1"/>
    </source>
</evidence>
<feature type="compositionally biased region" description="Polar residues" evidence="1">
    <location>
        <begin position="207"/>
        <end position="222"/>
    </location>
</feature>
<reference evidence="2" key="1">
    <citation type="submission" date="2023-03" db="EMBL/GenBank/DDBJ databases">
        <title>Massive genome expansion in bonnet fungi (Mycena s.s.) driven by repeated elements and novel gene families across ecological guilds.</title>
        <authorList>
            <consortium name="Lawrence Berkeley National Laboratory"/>
            <person name="Harder C.B."/>
            <person name="Miyauchi S."/>
            <person name="Viragh M."/>
            <person name="Kuo A."/>
            <person name="Thoen E."/>
            <person name="Andreopoulos B."/>
            <person name="Lu D."/>
            <person name="Skrede I."/>
            <person name="Drula E."/>
            <person name="Henrissat B."/>
            <person name="Morin E."/>
            <person name="Kohler A."/>
            <person name="Barry K."/>
            <person name="LaButti K."/>
            <person name="Morin E."/>
            <person name="Salamov A."/>
            <person name="Lipzen A."/>
            <person name="Mereny Z."/>
            <person name="Hegedus B."/>
            <person name="Baldrian P."/>
            <person name="Stursova M."/>
            <person name="Weitz H."/>
            <person name="Taylor A."/>
            <person name="Grigoriev I.V."/>
            <person name="Nagy L.G."/>
            <person name="Martin F."/>
            <person name="Kauserud H."/>
        </authorList>
    </citation>
    <scope>NUCLEOTIDE SEQUENCE</scope>
    <source>
        <strain evidence="2">CBHHK182m</strain>
    </source>
</reference>
<gene>
    <name evidence="2" type="ORF">B0H16DRAFT_1524726</name>
</gene>
<keyword evidence="3" id="KW-1185">Reference proteome</keyword>